<protein>
    <submittedName>
        <fullName evidence="1">Uncharacterized protein</fullName>
    </submittedName>
</protein>
<comment type="caution">
    <text evidence="1">The sequence shown here is derived from an EMBL/GenBank/DDBJ whole genome shotgun (WGS) entry which is preliminary data.</text>
</comment>
<proteinExistence type="predicted"/>
<organism evidence="1 2">
    <name type="scientific">Faecalibacter rhinopitheci</name>
    <dbReference type="NCBI Taxonomy" id="2779678"/>
    <lineage>
        <taxon>Bacteria</taxon>
        <taxon>Pseudomonadati</taxon>
        <taxon>Bacteroidota</taxon>
        <taxon>Flavobacteriia</taxon>
        <taxon>Flavobacteriales</taxon>
        <taxon>Weeksellaceae</taxon>
        <taxon>Faecalibacter</taxon>
    </lineage>
</organism>
<reference evidence="1" key="1">
    <citation type="submission" date="2020-10" db="EMBL/GenBank/DDBJ databases">
        <authorList>
            <person name="Lu T."/>
            <person name="Wang Q."/>
            <person name="Han X."/>
        </authorList>
    </citation>
    <scope>NUCLEOTIDE SEQUENCE</scope>
    <source>
        <strain evidence="1">WQ 117</strain>
    </source>
</reference>
<dbReference type="RefSeq" id="WP_194181883.1">
    <property type="nucleotide sequence ID" value="NZ_JADGIK010000001.1"/>
</dbReference>
<gene>
    <name evidence="1" type="ORF">IM532_02585</name>
</gene>
<dbReference type="Proteomes" id="UP000608754">
    <property type="component" value="Unassembled WGS sequence"/>
</dbReference>
<evidence type="ECO:0000313" key="2">
    <source>
        <dbReference type="Proteomes" id="UP000608754"/>
    </source>
</evidence>
<evidence type="ECO:0000313" key="1">
    <source>
        <dbReference type="EMBL" id="MBF0596358.1"/>
    </source>
</evidence>
<dbReference type="EMBL" id="JADGIK010000001">
    <property type="protein sequence ID" value="MBF0596358.1"/>
    <property type="molecule type" value="Genomic_DNA"/>
</dbReference>
<dbReference type="AlphaFoldDB" id="A0A8J7FVQ2"/>
<keyword evidence="2" id="KW-1185">Reference proteome</keyword>
<accession>A0A8J7FVQ2</accession>
<sequence>MKNILQKMFLFLTVFLFSWGYGQICIQENIERIVHQGTYPGVSTTLNSLTPTGTGNSAATSGTISNLIDNNLNTYYSLQSSLPYSVTTPGFPLPSTDYFSGELNASFTISNLDIKNGEKVHLNVGEFNRFGGTTGTSPTNISYTIKAFKNDTPFSISFTNTITSLLDNRNGSLSFTAPNDIDKIEIQVIASKPYNSVAITGQTRLDIRFYGLYVNPLCEQQVITTCNQEVNLINSNFNNQLTTSGTISGANNVLNDNLNDAATFLISGNLTISNSKVFSGGQYVAFELQESSLLDLGYTYTIETLINGQTIESKSFSNLGITLAATGKRSLGFSTTLPFNQVRISGTVVGTATVSIYRAFIIENCADDYELICNTNTPVIQNNFAAIINAERSGNSAILTAGNIYENPNNVVDNNPDNYATIFAAAGAAATSSIAVKSLGQTFPGGYFAGFLIENSSLVNLDLLSNIRIKTYRNGTLAETAEGNALGLNLQLFPGTNKRVIGFNTTLDFDEVVFETFSTAALSLGVTNIYHAIVRKNCDGPELECNVDTRVSSPAYPVSISPRTGIRGAGVVGQINNADNALNDNPNSYAGINITVGALGTANFAIQTGNQEFDAGTFAGFEVQSTSLLDIGLLNSITIKTYLNGVLQETSNSGNLLLDVGAIGSTPKAIIGFETTLPFNEVEYSMAITASLDLFGETRIYNLILKKFCEPTVPLVCNELRTLKEQEFPVTAYTKVSSVANASLIGDIIQNIGNLLDNDTNNYVTLNPTVSALTELTIGVNKAGVPFKSGTYAEFEVQSANLIDASLLNNFSVRLINKEGVVVETISSSSLLLGVGLFQFGNEETQKIGFKSTAEFNKAELVYNIPLSATLGTTRIYRFNVMETCPVELVCNDSDPITTVDRPVIINAINTGTAGLTCVGCSINNPENLIDGDLTNSTRLTVPLGVGVRNAVSVKDLANIYPAGSSVGFATSEANPILNADLLNTIRVTTYLNGVEVESATGLSLININALFIQIFPQNQVYGFRTTSKFDEVQISVGSLASAINIIDLSSLVISTQGANDPTLDFECPLDICVKPGNTQGIGLPTQTGISTLQNPRTTWPKDIPNGFIALDSKNKGMVISRVENTTGILQPVEGMLVYDTSANCVKMYNGNAWNCINQSCND</sequence>
<name>A0A8J7FVQ2_9FLAO</name>